<dbReference type="PANTHER" id="PTHR34857">
    <property type="entry name" value="SLL0384 PROTEIN"/>
    <property type="match status" value="1"/>
</dbReference>
<evidence type="ECO:0000256" key="3">
    <source>
        <dbReference type="ARBA" id="ARBA00022692"/>
    </source>
</evidence>
<dbReference type="EMBL" id="PDFK01000002">
    <property type="protein sequence ID" value="PKU52293.1"/>
    <property type="molecule type" value="Genomic_DNA"/>
</dbReference>
<evidence type="ECO:0000313" key="7">
    <source>
        <dbReference type="EMBL" id="PKU52293.1"/>
    </source>
</evidence>
<dbReference type="Pfam" id="PF02361">
    <property type="entry name" value="CbiQ"/>
    <property type="match status" value="1"/>
</dbReference>
<feature type="transmembrane region" description="Helical" evidence="6">
    <location>
        <begin position="89"/>
        <end position="112"/>
    </location>
</feature>
<sequence length="240" mass="27251">MYEQSNVHMQVSTVKLDPRTKIYLLLLVNVAVFLSPSFQYELLLMVIIFSLCLLMGMLSFSIKMMLGYGFILGIHFISERFLSGTWELMFVSFAMFIRKIFPCVVMGGLLVGTTKINEFMTALGKLRLSKKVIIPLAVMLRYFPMIGEDWRYIKDAMKLRGISPSIIGFLTKPMQTVECIYVPLMMAASKIADELSAASIARGIENPKERSCFQHVHFQLSDSIVVFVLTFFVFGGLFIC</sequence>
<evidence type="ECO:0000313" key="8">
    <source>
        <dbReference type="Proteomes" id="UP000234956"/>
    </source>
</evidence>
<dbReference type="InterPro" id="IPR003339">
    <property type="entry name" value="ABC/ECF_trnsptr_transmembrane"/>
</dbReference>
<evidence type="ECO:0000256" key="6">
    <source>
        <dbReference type="SAM" id="Phobius"/>
    </source>
</evidence>
<protein>
    <submittedName>
        <fullName evidence="7">Energy-coupling factor transporter transmembrane protein EcfT</fullName>
    </submittedName>
</protein>
<dbReference type="PANTHER" id="PTHR34857:SF2">
    <property type="entry name" value="SLL0384 PROTEIN"/>
    <property type="match status" value="1"/>
</dbReference>
<comment type="caution">
    <text evidence="7">The sequence shown here is derived from an EMBL/GenBank/DDBJ whole genome shotgun (WGS) entry which is preliminary data.</text>
</comment>
<accession>A0A2I0V1V5</accession>
<dbReference type="AlphaFoldDB" id="A0A2I0V1V5"/>
<comment type="subcellular location">
    <subcellularLocation>
        <location evidence="1">Membrane</location>
        <topology evidence="1">Multi-pass membrane protein</topology>
    </subcellularLocation>
</comment>
<keyword evidence="3 6" id="KW-0812">Transmembrane</keyword>
<evidence type="ECO:0000256" key="4">
    <source>
        <dbReference type="ARBA" id="ARBA00022989"/>
    </source>
</evidence>
<dbReference type="GO" id="GO:0005886">
    <property type="term" value="C:plasma membrane"/>
    <property type="evidence" value="ECO:0007669"/>
    <property type="project" value="UniProtKB-ARBA"/>
</dbReference>
<evidence type="ECO:0000256" key="5">
    <source>
        <dbReference type="ARBA" id="ARBA00023136"/>
    </source>
</evidence>
<dbReference type="RefSeq" id="WP_051891635.1">
    <property type="nucleotide sequence ID" value="NZ_JAZBNI010000001.1"/>
</dbReference>
<reference evidence="7 8" key="1">
    <citation type="submission" date="2017-10" db="EMBL/GenBank/DDBJ databases">
        <title>Draft genome of Lysinibacillus fusiformis strain Juneja, a laboratory-derived pathogen of Drosophila melanogaster.</title>
        <authorList>
            <person name="Smith B.R."/>
            <person name="Unckless R.L."/>
        </authorList>
    </citation>
    <scope>NUCLEOTIDE SEQUENCE [LARGE SCALE GENOMIC DNA]</scope>
    <source>
        <strain evidence="7 8">Juneja</strain>
    </source>
</reference>
<feature type="transmembrane region" description="Helical" evidence="6">
    <location>
        <begin position="220"/>
        <end position="239"/>
    </location>
</feature>
<proteinExistence type="predicted"/>
<keyword evidence="4 6" id="KW-1133">Transmembrane helix</keyword>
<dbReference type="InterPro" id="IPR051611">
    <property type="entry name" value="ECF_transporter_component"/>
</dbReference>
<organism evidence="7 8">
    <name type="scientific">Lysinibacillus fusiformis</name>
    <dbReference type="NCBI Taxonomy" id="28031"/>
    <lineage>
        <taxon>Bacteria</taxon>
        <taxon>Bacillati</taxon>
        <taxon>Bacillota</taxon>
        <taxon>Bacilli</taxon>
        <taxon>Bacillales</taxon>
        <taxon>Bacillaceae</taxon>
        <taxon>Lysinibacillus</taxon>
    </lineage>
</organism>
<dbReference type="CDD" id="cd16914">
    <property type="entry name" value="EcfT"/>
    <property type="match status" value="1"/>
</dbReference>
<dbReference type="Proteomes" id="UP000234956">
    <property type="component" value="Unassembled WGS sequence"/>
</dbReference>
<keyword evidence="2" id="KW-1003">Cell membrane</keyword>
<feature type="transmembrane region" description="Helical" evidence="6">
    <location>
        <begin position="21"/>
        <end position="38"/>
    </location>
</feature>
<evidence type="ECO:0000256" key="2">
    <source>
        <dbReference type="ARBA" id="ARBA00022475"/>
    </source>
</evidence>
<keyword evidence="5 6" id="KW-0472">Membrane</keyword>
<name>A0A2I0V1V5_9BACI</name>
<gene>
    <name evidence="7" type="ORF">CRI88_07980</name>
</gene>
<feature type="transmembrane region" description="Helical" evidence="6">
    <location>
        <begin position="44"/>
        <end position="77"/>
    </location>
</feature>
<evidence type="ECO:0000256" key="1">
    <source>
        <dbReference type="ARBA" id="ARBA00004141"/>
    </source>
</evidence>